<dbReference type="EMBL" id="GBRH01196388">
    <property type="protein sequence ID" value="JAE01508.1"/>
    <property type="molecule type" value="Transcribed_RNA"/>
</dbReference>
<organism evidence="1">
    <name type="scientific">Arundo donax</name>
    <name type="common">Giant reed</name>
    <name type="synonym">Donax arundinaceus</name>
    <dbReference type="NCBI Taxonomy" id="35708"/>
    <lineage>
        <taxon>Eukaryota</taxon>
        <taxon>Viridiplantae</taxon>
        <taxon>Streptophyta</taxon>
        <taxon>Embryophyta</taxon>
        <taxon>Tracheophyta</taxon>
        <taxon>Spermatophyta</taxon>
        <taxon>Magnoliopsida</taxon>
        <taxon>Liliopsida</taxon>
        <taxon>Poales</taxon>
        <taxon>Poaceae</taxon>
        <taxon>PACMAD clade</taxon>
        <taxon>Arundinoideae</taxon>
        <taxon>Arundineae</taxon>
        <taxon>Arundo</taxon>
    </lineage>
</organism>
<accession>A0A0A9EZQ1</accession>
<dbReference type="AlphaFoldDB" id="A0A0A9EZQ1"/>
<protein>
    <submittedName>
        <fullName evidence="1">Uncharacterized protein</fullName>
    </submittedName>
</protein>
<name>A0A0A9EZQ1_ARUDO</name>
<evidence type="ECO:0000313" key="1">
    <source>
        <dbReference type="EMBL" id="JAE01508.1"/>
    </source>
</evidence>
<reference evidence="1" key="1">
    <citation type="submission" date="2014-09" db="EMBL/GenBank/DDBJ databases">
        <authorList>
            <person name="Magalhaes I.L.F."/>
            <person name="Oliveira U."/>
            <person name="Santos F.R."/>
            <person name="Vidigal T.H.D.A."/>
            <person name="Brescovit A.D."/>
            <person name="Santos A.J."/>
        </authorList>
    </citation>
    <scope>NUCLEOTIDE SEQUENCE</scope>
    <source>
        <tissue evidence="1">Shoot tissue taken approximately 20 cm above the soil surface</tissue>
    </source>
</reference>
<proteinExistence type="predicted"/>
<reference evidence="1" key="2">
    <citation type="journal article" date="2015" name="Data Brief">
        <title>Shoot transcriptome of the giant reed, Arundo donax.</title>
        <authorList>
            <person name="Barrero R.A."/>
            <person name="Guerrero F.D."/>
            <person name="Moolhuijzen P."/>
            <person name="Goolsby J.A."/>
            <person name="Tidwell J."/>
            <person name="Bellgard S.E."/>
            <person name="Bellgard M.I."/>
        </authorList>
    </citation>
    <scope>NUCLEOTIDE SEQUENCE</scope>
    <source>
        <tissue evidence="1">Shoot tissue taken approximately 20 cm above the soil surface</tissue>
    </source>
</reference>
<sequence>MTYPFSTDAEFCSCFCRVLQGD</sequence>